<dbReference type="Proteomes" id="UP000217790">
    <property type="component" value="Unassembled WGS sequence"/>
</dbReference>
<reference evidence="3" key="1">
    <citation type="journal article" date="2017" name="Nat. Ecol. Evol.">
        <title>Genome expansion and lineage-specific genetic innovations in the forest pathogenic fungi Armillaria.</title>
        <authorList>
            <person name="Sipos G."/>
            <person name="Prasanna A.N."/>
            <person name="Walter M.C."/>
            <person name="O'Connor E."/>
            <person name="Balint B."/>
            <person name="Krizsan K."/>
            <person name="Kiss B."/>
            <person name="Hess J."/>
            <person name="Varga T."/>
            <person name="Slot J."/>
            <person name="Riley R."/>
            <person name="Boka B."/>
            <person name="Rigling D."/>
            <person name="Barry K."/>
            <person name="Lee J."/>
            <person name="Mihaltcheva S."/>
            <person name="LaButti K."/>
            <person name="Lipzen A."/>
            <person name="Waldron R."/>
            <person name="Moloney N.M."/>
            <person name="Sperisen C."/>
            <person name="Kredics L."/>
            <person name="Vagvoelgyi C."/>
            <person name="Patrignani A."/>
            <person name="Fitzpatrick D."/>
            <person name="Nagy I."/>
            <person name="Doyle S."/>
            <person name="Anderson J.B."/>
            <person name="Grigoriev I.V."/>
            <person name="Gueldener U."/>
            <person name="Muensterkoetter M."/>
            <person name="Nagy L.G."/>
        </authorList>
    </citation>
    <scope>NUCLEOTIDE SEQUENCE [LARGE SCALE GENOMIC DNA]</scope>
    <source>
        <strain evidence="3">Ar21-2</strain>
    </source>
</reference>
<feature type="compositionally biased region" description="Basic and acidic residues" evidence="1">
    <location>
        <begin position="16"/>
        <end position="41"/>
    </location>
</feature>
<keyword evidence="3" id="KW-1185">Reference proteome</keyword>
<dbReference type="InParanoid" id="A0A2H3DHM0"/>
<feature type="region of interest" description="Disordered" evidence="1">
    <location>
        <begin position="1"/>
        <end position="42"/>
    </location>
</feature>
<proteinExistence type="predicted"/>
<evidence type="ECO:0000313" key="2">
    <source>
        <dbReference type="EMBL" id="PBK88577.1"/>
    </source>
</evidence>
<accession>A0A2H3DHM0</accession>
<evidence type="ECO:0000256" key="1">
    <source>
        <dbReference type="SAM" id="MobiDB-lite"/>
    </source>
</evidence>
<dbReference type="AlphaFoldDB" id="A0A2H3DHM0"/>
<gene>
    <name evidence="2" type="ORF">ARMGADRAFT_1065522</name>
</gene>
<organism evidence="2 3">
    <name type="scientific">Armillaria gallica</name>
    <name type="common">Bulbous honey fungus</name>
    <name type="synonym">Armillaria bulbosa</name>
    <dbReference type="NCBI Taxonomy" id="47427"/>
    <lineage>
        <taxon>Eukaryota</taxon>
        <taxon>Fungi</taxon>
        <taxon>Dikarya</taxon>
        <taxon>Basidiomycota</taxon>
        <taxon>Agaricomycotina</taxon>
        <taxon>Agaricomycetes</taxon>
        <taxon>Agaricomycetidae</taxon>
        <taxon>Agaricales</taxon>
        <taxon>Marasmiineae</taxon>
        <taxon>Physalacriaceae</taxon>
        <taxon>Armillaria</taxon>
    </lineage>
</organism>
<sequence length="202" mass="23663">MASESESTQAIIPSEPKSKARLDLLKRLNDGPRQEDIDEARANAPPHTMLYYDKYRLHKYKYIPEFPDPPSDATDGNHHYFYGFATTLEKLEQIHRKNKGTPKPPFIAGVGLYILREELLGYWDVYLVNAEVDEKAKPKQIVEINGRKMLRILAVACTRNNELFYRRPSLKQMRLLKEHLGCRPRWFKDIVTKDEFKGWDIE</sequence>
<dbReference type="OrthoDB" id="2841595at2759"/>
<feature type="compositionally biased region" description="Polar residues" evidence="1">
    <location>
        <begin position="1"/>
        <end position="11"/>
    </location>
</feature>
<evidence type="ECO:0000313" key="3">
    <source>
        <dbReference type="Proteomes" id="UP000217790"/>
    </source>
</evidence>
<protein>
    <submittedName>
        <fullName evidence="2">Uncharacterized protein</fullName>
    </submittedName>
</protein>
<name>A0A2H3DHM0_ARMGA</name>
<dbReference type="EMBL" id="KZ293672">
    <property type="protein sequence ID" value="PBK88577.1"/>
    <property type="molecule type" value="Genomic_DNA"/>
</dbReference>